<proteinExistence type="inferred from homology"/>
<comment type="function">
    <text evidence="6">Specifically methylates the N7 position of a guanine in 16S rRNA.</text>
</comment>
<accession>A0ABV1IER5</accession>
<comment type="similarity">
    <text evidence="6">Belongs to the methyltransferase superfamily. RNA methyltransferase RsmG family.</text>
</comment>
<dbReference type="GO" id="GO:0008168">
    <property type="term" value="F:methyltransferase activity"/>
    <property type="evidence" value="ECO:0007669"/>
    <property type="project" value="UniProtKB-KW"/>
</dbReference>
<feature type="binding site" evidence="6">
    <location>
        <begin position="136"/>
        <end position="137"/>
    </location>
    <ligand>
        <name>S-adenosyl-L-methionine</name>
        <dbReference type="ChEBI" id="CHEBI:59789"/>
    </ligand>
</feature>
<comment type="caution">
    <text evidence="6">Lacks conserved residue(s) required for the propagation of feature annotation.</text>
</comment>
<dbReference type="InterPro" id="IPR029063">
    <property type="entry name" value="SAM-dependent_MTases_sf"/>
</dbReference>
<keyword evidence="4 6" id="KW-0808">Transferase</keyword>
<name>A0ABV1IER5_9ACTN</name>
<feature type="binding site" evidence="6">
    <location>
        <position position="91"/>
    </location>
    <ligand>
        <name>S-adenosyl-L-methionine</name>
        <dbReference type="ChEBI" id="CHEBI:59789"/>
    </ligand>
</feature>
<dbReference type="GO" id="GO:0032259">
    <property type="term" value="P:methylation"/>
    <property type="evidence" value="ECO:0007669"/>
    <property type="project" value="UniProtKB-KW"/>
</dbReference>
<comment type="caution">
    <text evidence="7">The sequence shown here is derived from an EMBL/GenBank/DDBJ whole genome shotgun (WGS) entry which is preliminary data.</text>
</comment>
<evidence type="ECO:0000313" key="8">
    <source>
        <dbReference type="Proteomes" id="UP001478817"/>
    </source>
</evidence>
<organism evidence="7 8">
    <name type="scientific">Paratractidigestivibacter faecalis</name>
    <dbReference type="NCBI Taxonomy" id="2292441"/>
    <lineage>
        <taxon>Bacteria</taxon>
        <taxon>Bacillati</taxon>
        <taxon>Actinomycetota</taxon>
        <taxon>Coriobacteriia</taxon>
        <taxon>Coriobacteriales</taxon>
        <taxon>Atopobiaceae</taxon>
        <taxon>Paratractidigestivibacter</taxon>
    </lineage>
</organism>
<evidence type="ECO:0000313" key="7">
    <source>
        <dbReference type="EMBL" id="MEQ2637389.1"/>
    </source>
</evidence>
<dbReference type="Gene3D" id="3.40.50.150">
    <property type="entry name" value="Vaccinia Virus protein VP39"/>
    <property type="match status" value="1"/>
</dbReference>
<keyword evidence="5 6" id="KW-0949">S-adenosyl-L-methionine</keyword>
<dbReference type="RefSeq" id="WP_349181874.1">
    <property type="nucleotide sequence ID" value="NZ_JBBNGS010000004.1"/>
</dbReference>
<keyword evidence="3 6" id="KW-0489">Methyltransferase</keyword>
<dbReference type="NCBIfam" id="TIGR00138">
    <property type="entry name" value="rsmG_gidB"/>
    <property type="match status" value="1"/>
</dbReference>
<gene>
    <name evidence="6 7" type="primary">rsmG</name>
    <name evidence="7" type="ORF">AAAT05_03410</name>
</gene>
<evidence type="ECO:0000256" key="5">
    <source>
        <dbReference type="ARBA" id="ARBA00022691"/>
    </source>
</evidence>
<dbReference type="EMBL" id="JBBNGS010000004">
    <property type="protein sequence ID" value="MEQ2637389.1"/>
    <property type="molecule type" value="Genomic_DNA"/>
</dbReference>
<evidence type="ECO:0000256" key="4">
    <source>
        <dbReference type="ARBA" id="ARBA00022679"/>
    </source>
</evidence>
<protein>
    <recommendedName>
        <fullName evidence="6">Ribosomal RNA small subunit methyltransferase G</fullName>
        <ecNumber evidence="6">2.1.1.-</ecNumber>
    </recommendedName>
    <alternativeName>
        <fullName evidence="6">16S rRNA 7-methylguanosine methyltransferase</fullName>
        <shortName evidence="6">16S rRNA m7G methyltransferase</shortName>
    </alternativeName>
</protein>
<dbReference type="SUPFAM" id="SSF53335">
    <property type="entry name" value="S-adenosyl-L-methionine-dependent methyltransferases"/>
    <property type="match status" value="1"/>
</dbReference>
<feature type="binding site" evidence="6">
    <location>
        <position position="86"/>
    </location>
    <ligand>
        <name>S-adenosyl-L-methionine</name>
        <dbReference type="ChEBI" id="CHEBI:59789"/>
    </ligand>
</feature>
<dbReference type="HAMAP" id="MF_00074">
    <property type="entry name" value="16SrRNA_methyltr_G"/>
    <property type="match status" value="1"/>
</dbReference>
<dbReference type="PANTHER" id="PTHR31760:SF0">
    <property type="entry name" value="S-ADENOSYL-L-METHIONINE-DEPENDENT METHYLTRANSFERASES SUPERFAMILY PROTEIN"/>
    <property type="match status" value="1"/>
</dbReference>
<dbReference type="InterPro" id="IPR003682">
    <property type="entry name" value="rRNA_ssu_MeTfrase_G"/>
</dbReference>
<evidence type="ECO:0000256" key="6">
    <source>
        <dbReference type="HAMAP-Rule" id="MF_00074"/>
    </source>
</evidence>
<dbReference type="EC" id="2.1.1.-" evidence="6"/>
<comment type="subcellular location">
    <subcellularLocation>
        <location evidence="6">Cytoplasm</location>
    </subcellularLocation>
</comment>
<dbReference type="PIRSF" id="PIRSF003078">
    <property type="entry name" value="GidB"/>
    <property type="match status" value="1"/>
</dbReference>
<sequence length="245" mass="26760">MDTELRRDLEQRLLEYVGDYGIVLSEEQVRLMVAHLDLVIEKNKVVNLTRITEPAEGLVLHCLDSLMPLAFISSQIGSQDVILDLGTGAGFPGIPLAIATGAHAVLIDSVGKKVNAVNDFATVLGLDNVEALHVRAEELAIERLESFSYVFARAVAQSNVLVEYAAPLLKMNGLLVLEKANPTEDELIAAKRAAKICGMKFVSRETCELPNGLGHREILQYQKVAKPKIKLPRQNGMAKNQPLGI</sequence>
<feature type="binding site" evidence="6">
    <location>
        <position position="153"/>
    </location>
    <ligand>
        <name>S-adenosyl-L-methionine</name>
        <dbReference type="ChEBI" id="CHEBI:59789"/>
    </ligand>
</feature>
<evidence type="ECO:0000256" key="1">
    <source>
        <dbReference type="ARBA" id="ARBA00022490"/>
    </source>
</evidence>
<dbReference type="Pfam" id="PF02527">
    <property type="entry name" value="GidB"/>
    <property type="match status" value="1"/>
</dbReference>
<dbReference type="PANTHER" id="PTHR31760">
    <property type="entry name" value="S-ADENOSYL-L-METHIONINE-DEPENDENT METHYLTRANSFERASES SUPERFAMILY PROTEIN"/>
    <property type="match status" value="1"/>
</dbReference>
<keyword evidence="1 6" id="KW-0963">Cytoplasm</keyword>
<dbReference type="Proteomes" id="UP001478817">
    <property type="component" value="Unassembled WGS sequence"/>
</dbReference>
<evidence type="ECO:0000256" key="2">
    <source>
        <dbReference type="ARBA" id="ARBA00022552"/>
    </source>
</evidence>
<dbReference type="CDD" id="cd02440">
    <property type="entry name" value="AdoMet_MTases"/>
    <property type="match status" value="1"/>
</dbReference>
<keyword evidence="8" id="KW-1185">Reference proteome</keyword>
<keyword evidence="2 6" id="KW-0698">rRNA processing</keyword>
<reference evidence="7 8" key="1">
    <citation type="submission" date="2024-04" db="EMBL/GenBank/DDBJ databases">
        <title>Human intestinal bacterial collection.</title>
        <authorList>
            <person name="Pauvert C."/>
            <person name="Hitch T.C.A."/>
            <person name="Clavel T."/>
        </authorList>
    </citation>
    <scope>NUCLEOTIDE SEQUENCE [LARGE SCALE GENOMIC DNA]</scope>
    <source>
        <strain evidence="7 8">CLA-AA-H197</strain>
    </source>
</reference>
<evidence type="ECO:0000256" key="3">
    <source>
        <dbReference type="ARBA" id="ARBA00022603"/>
    </source>
</evidence>